<evidence type="ECO:0000313" key="2">
    <source>
        <dbReference type="EMBL" id="CAA7265546.1"/>
    </source>
</evidence>
<dbReference type="Proteomes" id="UP000467700">
    <property type="component" value="Unassembled WGS sequence"/>
</dbReference>
<feature type="region of interest" description="Disordered" evidence="1">
    <location>
        <begin position="75"/>
        <end position="115"/>
    </location>
</feature>
<comment type="caution">
    <text evidence="2">The sequence shown here is derived from an EMBL/GenBank/DDBJ whole genome shotgun (WGS) entry which is preliminary data.</text>
</comment>
<proteinExistence type="predicted"/>
<protein>
    <submittedName>
        <fullName evidence="2">Uncharacterized protein</fullName>
    </submittedName>
</protein>
<reference evidence="2 3" key="1">
    <citation type="submission" date="2020-01" db="EMBL/GenBank/DDBJ databases">
        <authorList>
            <person name="Gupta K D."/>
        </authorList>
    </citation>
    <scope>NUCLEOTIDE SEQUENCE [LARGE SCALE GENOMIC DNA]</scope>
</reference>
<sequence length="170" mass="18228">MAVGPPCPANWRTSGLCWMTISNDKPSSIATNTTLLRLSAAIQRQNANIRSPAMSHKPAVCHHLSHACARFCPSPSPAPAPSPSHSSLPAHSPTLAHSPTPPLHPAHETTSHRLRHRSPDLLLPLQLLPSTTPPPAYALPCLLPSMLGAMASHRCRAQEDGDKWMMSMTA</sequence>
<keyword evidence="3" id="KW-1185">Reference proteome</keyword>
<evidence type="ECO:0000313" key="3">
    <source>
        <dbReference type="Proteomes" id="UP000467700"/>
    </source>
</evidence>
<dbReference type="EMBL" id="CACVBS010000049">
    <property type="protein sequence ID" value="CAA7265546.1"/>
    <property type="molecule type" value="Genomic_DNA"/>
</dbReference>
<evidence type="ECO:0000256" key="1">
    <source>
        <dbReference type="SAM" id="MobiDB-lite"/>
    </source>
</evidence>
<gene>
    <name evidence="2" type="ORF">AAE3_LOCUS7840</name>
</gene>
<feature type="compositionally biased region" description="Low complexity" evidence="1">
    <location>
        <begin position="83"/>
        <end position="93"/>
    </location>
</feature>
<accession>A0A8S0WTV4</accession>
<organism evidence="2 3">
    <name type="scientific">Cyclocybe aegerita</name>
    <name type="common">Black poplar mushroom</name>
    <name type="synonym">Agrocybe aegerita</name>
    <dbReference type="NCBI Taxonomy" id="1973307"/>
    <lineage>
        <taxon>Eukaryota</taxon>
        <taxon>Fungi</taxon>
        <taxon>Dikarya</taxon>
        <taxon>Basidiomycota</taxon>
        <taxon>Agaricomycotina</taxon>
        <taxon>Agaricomycetes</taxon>
        <taxon>Agaricomycetidae</taxon>
        <taxon>Agaricales</taxon>
        <taxon>Agaricineae</taxon>
        <taxon>Bolbitiaceae</taxon>
        <taxon>Cyclocybe</taxon>
    </lineage>
</organism>
<name>A0A8S0WTV4_CYCAE</name>
<dbReference type="AlphaFoldDB" id="A0A8S0WTV4"/>